<feature type="domain" description="Transglutaminase-like" evidence="3">
    <location>
        <begin position="454"/>
        <end position="528"/>
    </location>
</feature>
<evidence type="ECO:0000256" key="1">
    <source>
        <dbReference type="SAM" id="MobiDB-lite"/>
    </source>
</evidence>
<feature type="transmembrane region" description="Helical" evidence="2">
    <location>
        <begin position="34"/>
        <end position="53"/>
    </location>
</feature>
<evidence type="ECO:0000313" key="4">
    <source>
        <dbReference type="EMBL" id="KRM72608.1"/>
    </source>
</evidence>
<feature type="transmembrane region" description="Helical" evidence="2">
    <location>
        <begin position="97"/>
        <end position="124"/>
    </location>
</feature>
<evidence type="ECO:0000313" key="5">
    <source>
        <dbReference type="Proteomes" id="UP000051672"/>
    </source>
</evidence>
<name>A0A0R2AZS2_9LACO</name>
<feature type="region of interest" description="Disordered" evidence="1">
    <location>
        <begin position="532"/>
        <end position="575"/>
    </location>
</feature>
<dbReference type="SUPFAM" id="SSF54001">
    <property type="entry name" value="Cysteine proteinases"/>
    <property type="match status" value="1"/>
</dbReference>
<sequence length="709" mass="79038">MKTIGLMLYRWILLGWLLFSAGEPFVRINHFSQVPLLIGFSLAMMAISSLVAWRPRLWWVATTLYLSSFLVILWWLFPGRQWLFNFWGRFQEALTNFLTVGGLTMPLIVSVPLVLLVIIFLSLLVVGLRHYFIPWLVILSYLLAVHIFNQEGLINAFAQLATIGLLLLGLHVFSAQPRRLVSMAVITSAMVGLVWGINVNQPQINTTLVDDSVGLRNWLNDRGFYQALNDYAHQNMKTGLSADSRNLGGPVYDDNTPVVTVEQKTPHYLRARVLTAYNGKGWNGTANFGSVVPASEVISDAQTAYGSPERITITEPSDAPFAVLPYGQVQLTQTTPMPVNRLYYNPNQAQLMASPNRVPTRVTLTSRPKTVTATQLNRVSAPDLSTDNLRRDTRLPAIPTRVKRLAQQVTADASTYYAKVKAIETYLRTSPNLIYSKVDARTTPKGRDYVDYFLFDSQVGYCDNFSSAMVVMLRSIGIPARWAMGYNTGTLTTSGKTTDTYTITNANAHSWPEVYFTGFGWLPFEPTPGFANPASPVTPDAPVQSSSTSSTSSTSQSVTSSSSAPASSSSSTRTAAQTSNRQGLSVWWLLIPGGIIVGLGWWLAWRWASVLATLASMGVNSKNFEGRYRGVRWLLQTRWPKVQTMGWHDYAQFIQAQLPESHWDKVTAIYEARRFGGDRQTVADLRSVAAAFRRYQSEHAGFNRHNQPK</sequence>
<dbReference type="InterPro" id="IPR021878">
    <property type="entry name" value="TgpA_N"/>
</dbReference>
<dbReference type="InterPro" id="IPR052901">
    <property type="entry name" value="Bact_TGase-like"/>
</dbReference>
<dbReference type="EMBL" id="AYZQ01000001">
    <property type="protein sequence ID" value="KRM72608.1"/>
    <property type="molecule type" value="Genomic_DNA"/>
</dbReference>
<organism evidence="4 5">
    <name type="scientific">Lacticaseibacillus brantae DSM 23927</name>
    <dbReference type="NCBI Taxonomy" id="1423727"/>
    <lineage>
        <taxon>Bacteria</taxon>
        <taxon>Bacillati</taxon>
        <taxon>Bacillota</taxon>
        <taxon>Bacilli</taxon>
        <taxon>Lactobacillales</taxon>
        <taxon>Lactobacillaceae</taxon>
        <taxon>Lacticaseibacillus</taxon>
    </lineage>
</organism>
<proteinExistence type="predicted"/>
<keyword evidence="2" id="KW-1133">Transmembrane helix</keyword>
<dbReference type="InterPro" id="IPR002931">
    <property type="entry name" value="Transglutaminase-like"/>
</dbReference>
<dbReference type="STRING" id="1423727.FC34_GL000317"/>
<dbReference type="AlphaFoldDB" id="A0A0R2AZS2"/>
<feature type="compositionally biased region" description="Low complexity" evidence="1">
    <location>
        <begin position="544"/>
        <end position="575"/>
    </location>
</feature>
<keyword evidence="2" id="KW-0472">Membrane</keyword>
<protein>
    <submittedName>
        <fullName evidence="4">Membrane associated transglutaminase family enzyme</fullName>
    </submittedName>
</protein>
<feature type="transmembrane region" description="Helical" evidence="2">
    <location>
        <begin position="131"/>
        <end position="148"/>
    </location>
</feature>
<dbReference type="Proteomes" id="UP000051672">
    <property type="component" value="Unassembled WGS sequence"/>
</dbReference>
<dbReference type="InterPro" id="IPR038765">
    <property type="entry name" value="Papain-like_cys_pep_sf"/>
</dbReference>
<dbReference type="Pfam" id="PF11992">
    <property type="entry name" value="TgpA_N"/>
    <property type="match status" value="1"/>
</dbReference>
<accession>A0A0R2AZS2</accession>
<evidence type="ECO:0000256" key="2">
    <source>
        <dbReference type="SAM" id="Phobius"/>
    </source>
</evidence>
<feature type="transmembrane region" description="Helical" evidence="2">
    <location>
        <begin position="58"/>
        <end position="77"/>
    </location>
</feature>
<dbReference type="PATRIC" id="fig|1423727.3.peg.320"/>
<dbReference type="Pfam" id="PF01841">
    <property type="entry name" value="Transglut_core"/>
    <property type="match status" value="1"/>
</dbReference>
<dbReference type="PANTHER" id="PTHR42736:SF1">
    <property type="entry name" value="PROTEIN-GLUTAMINE GAMMA-GLUTAMYLTRANSFERASE"/>
    <property type="match status" value="1"/>
</dbReference>
<keyword evidence="5" id="KW-1185">Reference proteome</keyword>
<reference evidence="4 5" key="1">
    <citation type="journal article" date="2015" name="Genome Announc.">
        <title>Expanding the biotechnology potential of lactobacilli through comparative genomics of 213 strains and associated genera.</title>
        <authorList>
            <person name="Sun Z."/>
            <person name="Harris H.M."/>
            <person name="McCann A."/>
            <person name="Guo C."/>
            <person name="Argimon S."/>
            <person name="Zhang W."/>
            <person name="Yang X."/>
            <person name="Jeffery I.B."/>
            <person name="Cooney J.C."/>
            <person name="Kagawa T.F."/>
            <person name="Liu W."/>
            <person name="Song Y."/>
            <person name="Salvetti E."/>
            <person name="Wrobel A."/>
            <person name="Rasinkangas P."/>
            <person name="Parkhill J."/>
            <person name="Rea M.C."/>
            <person name="O'Sullivan O."/>
            <person name="Ritari J."/>
            <person name="Douillard F.P."/>
            <person name="Paul Ross R."/>
            <person name="Yang R."/>
            <person name="Briner A.E."/>
            <person name="Felis G.E."/>
            <person name="de Vos W.M."/>
            <person name="Barrangou R."/>
            <person name="Klaenhammer T.R."/>
            <person name="Caufield P.W."/>
            <person name="Cui Y."/>
            <person name="Zhang H."/>
            <person name="O'Toole P.W."/>
        </authorList>
    </citation>
    <scope>NUCLEOTIDE SEQUENCE [LARGE SCALE GENOMIC DNA]</scope>
    <source>
        <strain evidence="4 5">DSM 23927</strain>
    </source>
</reference>
<gene>
    <name evidence="4" type="ORF">FC34_GL000317</name>
</gene>
<evidence type="ECO:0000259" key="3">
    <source>
        <dbReference type="SMART" id="SM00460"/>
    </source>
</evidence>
<feature type="transmembrane region" description="Helical" evidence="2">
    <location>
        <begin position="154"/>
        <end position="173"/>
    </location>
</feature>
<feature type="transmembrane region" description="Helical" evidence="2">
    <location>
        <begin position="586"/>
        <end position="605"/>
    </location>
</feature>
<dbReference type="PANTHER" id="PTHR42736">
    <property type="entry name" value="PROTEIN-GLUTAMINE GAMMA-GLUTAMYLTRANSFERASE"/>
    <property type="match status" value="1"/>
</dbReference>
<dbReference type="RefSeq" id="WP_057893632.1">
    <property type="nucleotide sequence ID" value="NZ_AYZQ01000001.1"/>
</dbReference>
<dbReference type="SMART" id="SM00460">
    <property type="entry name" value="TGc"/>
    <property type="match status" value="1"/>
</dbReference>
<dbReference type="Gene3D" id="3.10.620.30">
    <property type="match status" value="1"/>
</dbReference>
<comment type="caution">
    <text evidence="4">The sequence shown here is derived from an EMBL/GenBank/DDBJ whole genome shotgun (WGS) entry which is preliminary data.</text>
</comment>
<keyword evidence="2" id="KW-0812">Transmembrane</keyword>